<evidence type="ECO:0000313" key="2">
    <source>
        <dbReference type="Proteomes" id="UP000805193"/>
    </source>
</evidence>
<protein>
    <submittedName>
        <fullName evidence="1">Uncharacterized protein</fullName>
    </submittedName>
</protein>
<organism evidence="1 2">
    <name type="scientific">Ixodes persulcatus</name>
    <name type="common">Taiga tick</name>
    <dbReference type="NCBI Taxonomy" id="34615"/>
    <lineage>
        <taxon>Eukaryota</taxon>
        <taxon>Metazoa</taxon>
        <taxon>Ecdysozoa</taxon>
        <taxon>Arthropoda</taxon>
        <taxon>Chelicerata</taxon>
        <taxon>Arachnida</taxon>
        <taxon>Acari</taxon>
        <taxon>Parasitiformes</taxon>
        <taxon>Ixodida</taxon>
        <taxon>Ixodoidea</taxon>
        <taxon>Ixodidae</taxon>
        <taxon>Ixodinae</taxon>
        <taxon>Ixodes</taxon>
    </lineage>
</organism>
<sequence>MKNAPYHKFALENAPTSSTGKADIQTWLTKKGILWSADMVRAELLELSKKLNAPGTVYRIDTLAATHGHKAL</sequence>
<accession>A0AC60PA75</accession>
<dbReference type="EMBL" id="JABSTQ010010962">
    <property type="protein sequence ID" value="KAG0416356.1"/>
    <property type="molecule type" value="Genomic_DNA"/>
</dbReference>
<evidence type="ECO:0000313" key="1">
    <source>
        <dbReference type="EMBL" id="KAG0416356.1"/>
    </source>
</evidence>
<name>A0AC60PA75_IXOPE</name>
<dbReference type="Proteomes" id="UP000805193">
    <property type="component" value="Unassembled WGS sequence"/>
</dbReference>
<proteinExistence type="predicted"/>
<comment type="caution">
    <text evidence="1">The sequence shown here is derived from an EMBL/GenBank/DDBJ whole genome shotgun (WGS) entry which is preliminary data.</text>
</comment>
<reference evidence="1 2" key="1">
    <citation type="journal article" date="2020" name="Cell">
        <title>Large-Scale Comparative Analyses of Tick Genomes Elucidate Their Genetic Diversity and Vector Capacities.</title>
        <authorList>
            <consortium name="Tick Genome and Microbiome Consortium (TIGMIC)"/>
            <person name="Jia N."/>
            <person name="Wang J."/>
            <person name="Shi W."/>
            <person name="Du L."/>
            <person name="Sun Y."/>
            <person name="Zhan W."/>
            <person name="Jiang J.F."/>
            <person name="Wang Q."/>
            <person name="Zhang B."/>
            <person name="Ji P."/>
            <person name="Bell-Sakyi L."/>
            <person name="Cui X.M."/>
            <person name="Yuan T.T."/>
            <person name="Jiang B.G."/>
            <person name="Yang W.F."/>
            <person name="Lam T.T."/>
            <person name="Chang Q.C."/>
            <person name="Ding S.J."/>
            <person name="Wang X.J."/>
            <person name="Zhu J.G."/>
            <person name="Ruan X.D."/>
            <person name="Zhao L."/>
            <person name="Wei J.T."/>
            <person name="Ye R.Z."/>
            <person name="Que T.C."/>
            <person name="Du C.H."/>
            <person name="Zhou Y.H."/>
            <person name="Cheng J.X."/>
            <person name="Dai P.F."/>
            <person name="Guo W.B."/>
            <person name="Han X.H."/>
            <person name="Huang E.J."/>
            <person name="Li L.F."/>
            <person name="Wei W."/>
            <person name="Gao Y.C."/>
            <person name="Liu J.Z."/>
            <person name="Shao H.Z."/>
            <person name="Wang X."/>
            <person name="Wang C.C."/>
            <person name="Yang T.C."/>
            <person name="Huo Q.B."/>
            <person name="Li W."/>
            <person name="Chen H.Y."/>
            <person name="Chen S.E."/>
            <person name="Zhou L.G."/>
            <person name="Ni X.B."/>
            <person name="Tian J.H."/>
            <person name="Sheng Y."/>
            <person name="Liu T."/>
            <person name="Pan Y.S."/>
            <person name="Xia L.Y."/>
            <person name="Li J."/>
            <person name="Zhao F."/>
            <person name="Cao W.C."/>
        </authorList>
    </citation>
    <scope>NUCLEOTIDE SEQUENCE [LARGE SCALE GENOMIC DNA]</scope>
    <source>
        <strain evidence="1">Iper-2018</strain>
    </source>
</reference>
<keyword evidence="2" id="KW-1185">Reference proteome</keyword>
<gene>
    <name evidence="1" type="ORF">HPB47_006492</name>
</gene>